<dbReference type="KEGG" id="ima:PO878_00435"/>
<evidence type="ECO:0000313" key="7">
    <source>
        <dbReference type="EMBL" id="WCO67187.1"/>
    </source>
</evidence>
<feature type="transmembrane region" description="Helical" evidence="5">
    <location>
        <begin position="230"/>
        <end position="250"/>
    </location>
</feature>
<evidence type="ECO:0000256" key="2">
    <source>
        <dbReference type="ARBA" id="ARBA00022692"/>
    </source>
</evidence>
<evidence type="ECO:0000256" key="5">
    <source>
        <dbReference type="RuleBase" id="RU361157"/>
    </source>
</evidence>
<evidence type="ECO:0000313" key="8">
    <source>
        <dbReference type="Proteomes" id="UP001216390"/>
    </source>
</evidence>
<dbReference type="InterPro" id="IPR013525">
    <property type="entry name" value="ABC2_TM"/>
</dbReference>
<dbReference type="InterPro" id="IPR047817">
    <property type="entry name" value="ABC2_TM_bact-type"/>
</dbReference>
<dbReference type="EMBL" id="CP116942">
    <property type="protein sequence ID" value="WCO67187.1"/>
    <property type="molecule type" value="Genomic_DNA"/>
</dbReference>
<feature type="transmembrane region" description="Helical" evidence="5">
    <location>
        <begin position="172"/>
        <end position="193"/>
    </location>
</feature>
<evidence type="ECO:0000259" key="6">
    <source>
        <dbReference type="PROSITE" id="PS51012"/>
    </source>
</evidence>
<dbReference type="PANTHER" id="PTHR43229">
    <property type="entry name" value="NODULATION PROTEIN J"/>
    <property type="match status" value="1"/>
</dbReference>
<sequence length="253" mass="26063">MTAPAPAPPRAAPTARRISAQLRMELRLTLRRGESVLLTFLIPVLILVFFSLVDVLPTGTEDPVDFLLPGVLALAVISSAMTGPAIATGFERSTGVLKRLGLTPLSRRDLLVAKLGAVFVVELLQVVLLLAVGLALGWDPSGGLVVAALGMVVATVGFAGVGMVMAGTLPALTTLALANAVYLVLLFLGGVVVPLDELPGALQVVALALPSGALSEITHGALEHTGVPGVAWLVLLGWAVAAPLAAARLFRWE</sequence>
<dbReference type="InterPro" id="IPR000412">
    <property type="entry name" value="ABC_2_transport"/>
</dbReference>
<name>A0AAE9YEM3_9ACTN</name>
<dbReference type="InterPro" id="IPR051784">
    <property type="entry name" value="Nod_factor_ABC_transporter"/>
</dbReference>
<keyword evidence="5" id="KW-0813">Transport</keyword>
<dbReference type="PROSITE" id="PS51012">
    <property type="entry name" value="ABC_TM2"/>
    <property type="match status" value="1"/>
</dbReference>
<feature type="transmembrane region" description="Helical" evidence="5">
    <location>
        <begin position="111"/>
        <end position="138"/>
    </location>
</feature>
<dbReference type="Pfam" id="PF01061">
    <property type="entry name" value="ABC2_membrane"/>
    <property type="match status" value="1"/>
</dbReference>
<comment type="subcellular location">
    <subcellularLocation>
        <location evidence="5">Cell membrane</location>
        <topology evidence="5">Multi-pass membrane protein</topology>
    </subcellularLocation>
    <subcellularLocation>
        <location evidence="1">Membrane</location>
        <topology evidence="1">Multi-pass membrane protein</topology>
    </subcellularLocation>
</comment>
<evidence type="ECO:0000256" key="1">
    <source>
        <dbReference type="ARBA" id="ARBA00004141"/>
    </source>
</evidence>
<dbReference type="RefSeq" id="WP_272736709.1">
    <property type="nucleotide sequence ID" value="NZ_CP116942.1"/>
</dbReference>
<reference evidence="7" key="1">
    <citation type="submission" date="2023-01" db="EMBL/GenBank/DDBJ databases">
        <title>The diversity of Class Acidimicrobiia in South China Sea sediment environments and the proposal of Iamia marina sp. nov., a novel species of the genus Iamia.</title>
        <authorList>
            <person name="He Y."/>
            <person name="Tian X."/>
        </authorList>
    </citation>
    <scope>NUCLEOTIDE SEQUENCE</scope>
    <source>
        <strain evidence="7">DSM 19957</strain>
    </source>
</reference>
<dbReference type="PANTHER" id="PTHR43229:SF2">
    <property type="entry name" value="NODULATION PROTEIN J"/>
    <property type="match status" value="1"/>
</dbReference>
<evidence type="ECO:0000256" key="4">
    <source>
        <dbReference type="ARBA" id="ARBA00023136"/>
    </source>
</evidence>
<keyword evidence="3 5" id="KW-1133">Transmembrane helix</keyword>
<protein>
    <recommendedName>
        <fullName evidence="5">Transport permease protein</fullName>
    </recommendedName>
</protein>
<organism evidence="7 8">
    <name type="scientific">Iamia majanohamensis</name>
    <dbReference type="NCBI Taxonomy" id="467976"/>
    <lineage>
        <taxon>Bacteria</taxon>
        <taxon>Bacillati</taxon>
        <taxon>Actinomycetota</taxon>
        <taxon>Acidimicrobiia</taxon>
        <taxon>Acidimicrobiales</taxon>
        <taxon>Iamiaceae</taxon>
        <taxon>Iamia</taxon>
    </lineage>
</organism>
<keyword evidence="5" id="KW-1003">Cell membrane</keyword>
<feature type="transmembrane region" description="Helical" evidence="5">
    <location>
        <begin position="144"/>
        <end position="165"/>
    </location>
</feature>
<keyword evidence="4 5" id="KW-0472">Membrane</keyword>
<keyword evidence="2 5" id="KW-0812">Transmembrane</keyword>
<feature type="transmembrane region" description="Helical" evidence="5">
    <location>
        <begin position="68"/>
        <end position="90"/>
    </location>
</feature>
<dbReference type="Proteomes" id="UP001216390">
    <property type="component" value="Chromosome"/>
</dbReference>
<keyword evidence="8" id="KW-1185">Reference proteome</keyword>
<accession>A0AAE9YEM3</accession>
<dbReference type="GO" id="GO:0043190">
    <property type="term" value="C:ATP-binding cassette (ABC) transporter complex"/>
    <property type="evidence" value="ECO:0007669"/>
    <property type="project" value="InterPro"/>
</dbReference>
<dbReference type="AlphaFoldDB" id="A0AAE9YEM3"/>
<proteinExistence type="inferred from homology"/>
<dbReference type="PIRSF" id="PIRSF006648">
    <property type="entry name" value="DrrB"/>
    <property type="match status" value="1"/>
</dbReference>
<dbReference type="GO" id="GO:0140359">
    <property type="term" value="F:ABC-type transporter activity"/>
    <property type="evidence" value="ECO:0007669"/>
    <property type="project" value="InterPro"/>
</dbReference>
<gene>
    <name evidence="7" type="ORF">PO878_00435</name>
</gene>
<feature type="domain" description="ABC transmembrane type-2" evidence="6">
    <location>
        <begin position="34"/>
        <end position="253"/>
    </location>
</feature>
<comment type="similarity">
    <text evidence="5">Belongs to the ABC-2 integral membrane protein family.</text>
</comment>
<evidence type="ECO:0000256" key="3">
    <source>
        <dbReference type="ARBA" id="ARBA00022989"/>
    </source>
</evidence>
<feature type="transmembrane region" description="Helical" evidence="5">
    <location>
        <begin position="36"/>
        <end position="56"/>
    </location>
</feature>